<dbReference type="SUPFAM" id="SSF103473">
    <property type="entry name" value="MFS general substrate transporter"/>
    <property type="match status" value="1"/>
</dbReference>
<gene>
    <name evidence="10" type="ORF">SAMN05421789_1263</name>
</gene>
<feature type="transmembrane region" description="Helical" evidence="8">
    <location>
        <begin position="50"/>
        <end position="67"/>
    </location>
</feature>
<name>A0A1N7P2U4_9FLAO</name>
<dbReference type="PRINTS" id="PR01035">
    <property type="entry name" value="TCRTETA"/>
</dbReference>
<evidence type="ECO:0000256" key="6">
    <source>
        <dbReference type="ARBA" id="ARBA00022989"/>
    </source>
</evidence>
<feature type="transmembrane region" description="Helical" evidence="8">
    <location>
        <begin position="253"/>
        <end position="272"/>
    </location>
</feature>
<feature type="transmembrane region" description="Helical" evidence="8">
    <location>
        <begin position="167"/>
        <end position="185"/>
    </location>
</feature>
<comment type="subcellular location">
    <subcellularLocation>
        <location evidence="2">Membrane</location>
        <topology evidence="2">Multi-pass membrane protein</topology>
    </subcellularLocation>
</comment>
<dbReference type="CDD" id="cd17388">
    <property type="entry name" value="MFS_TetA"/>
    <property type="match status" value="1"/>
</dbReference>
<feature type="transmembrane region" description="Helical" evidence="8">
    <location>
        <begin position="219"/>
        <end position="241"/>
    </location>
</feature>
<dbReference type="OrthoDB" id="9793283at2"/>
<dbReference type="STRING" id="713588.SAMN05421789_1263"/>
<dbReference type="RefSeq" id="WP_034098942.1">
    <property type="nucleotide sequence ID" value="NZ_FTOI01000026.1"/>
</dbReference>
<dbReference type="InterPro" id="IPR001958">
    <property type="entry name" value="Tet-R_TetA/multi-R_MdtG-like"/>
</dbReference>
<feature type="domain" description="Major facilitator superfamily (MFS) profile" evidence="9">
    <location>
        <begin position="8"/>
        <end position="403"/>
    </location>
</feature>
<evidence type="ECO:0000259" key="9">
    <source>
        <dbReference type="PROSITE" id="PS50850"/>
    </source>
</evidence>
<evidence type="ECO:0000256" key="1">
    <source>
        <dbReference type="ARBA" id="ARBA00003279"/>
    </source>
</evidence>
<keyword evidence="7 8" id="KW-0472">Membrane</keyword>
<keyword evidence="6 8" id="KW-1133">Transmembrane helix</keyword>
<dbReference type="GO" id="GO:0022857">
    <property type="term" value="F:transmembrane transporter activity"/>
    <property type="evidence" value="ECO:0007669"/>
    <property type="project" value="InterPro"/>
</dbReference>
<reference evidence="11" key="1">
    <citation type="submission" date="2017-01" db="EMBL/GenBank/DDBJ databases">
        <authorList>
            <person name="Varghese N."/>
            <person name="Submissions S."/>
        </authorList>
    </citation>
    <scope>NUCLEOTIDE SEQUENCE [LARGE SCALE GENOMIC DNA]</scope>
    <source>
        <strain evidence="11">DSM 23145</strain>
    </source>
</reference>
<protein>
    <submittedName>
        <fullName evidence="10">MFS transporter, DHA1 family, tetracycline resistance protein</fullName>
    </submittedName>
</protein>
<feature type="transmembrane region" description="Helical" evidence="8">
    <location>
        <begin position="374"/>
        <end position="396"/>
    </location>
</feature>
<sequence>MKSNHKSTLIFVLIVVVIDTAGFGLIFPVLPQLLINLLHSDISTAAKYGGWLSFAYAIMQFVFAPVLGNLSDQYGRRPVLLSSLFGFSIDCIFLAFSASILWLFVGRTIAGITGASYSVASACVADISTDDNRTKNFGLINAGFGLGFIIGPIIGGTLGQFGTHTPFIVAAILSFINFIFGYYFFPESLKANNRRKFDRKRANPFGSLKHLQKFPLIKTLVLSMIFVSIANHSMESVWAFFTIEKFKWSTSLVGYSLAFIGILSIIVQLWLVSILAKKLGDKRMAVLGFVLMMTGFFLFAFTPWQWLLFTALLLFIVGGIQGTAVQSIMSSAMPDNEQGELQGALGSLMGLTTLIAPPLMTSSFSYFTGKQSEIYFPGIPFLIASILTLISLILFLKSFKKSNRLIKSVDK</sequence>
<feature type="transmembrane region" description="Helical" evidence="8">
    <location>
        <begin position="109"/>
        <end position="127"/>
    </location>
</feature>
<evidence type="ECO:0000256" key="7">
    <source>
        <dbReference type="ARBA" id="ARBA00023136"/>
    </source>
</evidence>
<comment type="function">
    <text evidence="1">Resistance to tetracycline by an active tetracycline efflux. This is an energy-dependent process that decreases the accumulation of the antibiotic in whole cells. This protein functions as a metal-tetracycline/H(+) antiporter.</text>
</comment>
<comment type="similarity">
    <text evidence="3">Belongs to the major facilitator superfamily. TCR/Tet family.</text>
</comment>
<dbReference type="Proteomes" id="UP000185839">
    <property type="component" value="Unassembled WGS sequence"/>
</dbReference>
<evidence type="ECO:0000313" key="10">
    <source>
        <dbReference type="EMBL" id="SIT04749.1"/>
    </source>
</evidence>
<dbReference type="GO" id="GO:0016020">
    <property type="term" value="C:membrane"/>
    <property type="evidence" value="ECO:0007669"/>
    <property type="project" value="UniProtKB-SubCell"/>
</dbReference>
<dbReference type="Gene3D" id="1.20.1250.20">
    <property type="entry name" value="MFS general substrate transporter like domains"/>
    <property type="match status" value="1"/>
</dbReference>
<feature type="transmembrane region" description="Helical" evidence="8">
    <location>
        <begin position="79"/>
        <end position="103"/>
    </location>
</feature>
<evidence type="ECO:0000313" key="11">
    <source>
        <dbReference type="Proteomes" id="UP000185839"/>
    </source>
</evidence>
<keyword evidence="4" id="KW-0813">Transport</keyword>
<dbReference type="AlphaFoldDB" id="A0A1N7P2U4"/>
<dbReference type="EMBL" id="FTOI01000026">
    <property type="protein sequence ID" value="SIT04749.1"/>
    <property type="molecule type" value="Genomic_DNA"/>
</dbReference>
<dbReference type="PROSITE" id="PS00216">
    <property type="entry name" value="SUGAR_TRANSPORT_1"/>
    <property type="match status" value="1"/>
</dbReference>
<evidence type="ECO:0000256" key="8">
    <source>
        <dbReference type="SAM" id="Phobius"/>
    </source>
</evidence>
<evidence type="ECO:0000256" key="2">
    <source>
        <dbReference type="ARBA" id="ARBA00004141"/>
    </source>
</evidence>
<dbReference type="Pfam" id="PF07690">
    <property type="entry name" value="MFS_1"/>
    <property type="match status" value="1"/>
</dbReference>
<evidence type="ECO:0000256" key="3">
    <source>
        <dbReference type="ARBA" id="ARBA00007520"/>
    </source>
</evidence>
<feature type="transmembrane region" description="Helical" evidence="8">
    <location>
        <begin position="9"/>
        <end position="30"/>
    </location>
</feature>
<evidence type="ECO:0000256" key="5">
    <source>
        <dbReference type="ARBA" id="ARBA00022692"/>
    </source>
</evidence>
<evidence type="ECO:0000256" key="4">
    <source>
        <dbReference type="ARBA" id="ARBA00022448"/>
    </source>
</evidence>
<dbReference type="InterPro" id="IPR020846">
    <property type="entry name" value="MFS_dom"/>
</dbReference>
<dbReference type="PROSITE" id="PS50850">
    <property type="entry name" value="MFS"/>
    <property type="match status" value="1"/>
</dbReference>
<organism evidence="10 11">
    <name type="scientific">Kaistella chaponensis</name>
    <dbReference type="NCBI Taxonomy" id="713588"/>
    <lineage>
        <taxon>Bacteria</taxon>
        <taxon>Pseudomonadati</taxon>
        <taxon>Bacteroidota</taxon>
        <taxon>Flavobacteriia</taxon>
        <taxon>Flavobacteriales</taxon>
        <taxon>Weeksellaceae</taxon>
        <taxon>Chryseobacterium group</taxon>
        <taxon>Kaistella</taxon>
    </lineage>
</organism>
<dbReference type="InterPro" id="IPR036259">
    <property type="entry name" value="MFS_trans_sf"/>
</dbReference>
<keyword evidence="11" id="KW-1185">Reference proteome</keyword>
<proteinExistence type="inferred from homology"/>
<dbReference type="PANTHER" id="PTHR23504:SF15">
    <property type="entry name" value="MAJOR FACILITATOR SUPERFAMILY (MFS) PROFILE DOMAIN-CONTAINING PROTEIN"/>
    <property type="match status" value="1"/>
</dbReference>
<dbReference type="PANTHER" id="PTHR23504">
    <property type="entry name" value="MAJOR FACILITATOR SUPERFAMILY DOMAIN-CONTAINING PROTEIN 10"/>
    <property type="match status" value="1"/>
</dbReference>
<feature type="transmembrane region" description="Helical" evidence="8">
    <location>
        <begin position="139"/>
        <end position="161"/>
    </location>
</feature>
<feature type="transmembrane region" description="Helical" evidence="8">
    <location>
        <begin position="284"/>
        <end position="301"/>
    </location>
</feature>
<keyword evidence="5 8" id="KW-0812">Transmembrane</keyword>
<dbReference type="InterPro" id="IPR005829">
    <property type="entry name" value="Sugar_transporter_CS"/>
</dbReference>
<accession>A0A1N7P2U4</accession>
<dbReference type="InterPro" id="IPR011701">
    <property type="entry name" value="MFS"/>
</dbReference>